<evidence type="ECO:0000256" key="10">
    <source>
        <dbReference type="PROSITE-ProRule" id="PRU00886"/>
    </source>
</evidence>
<evidence type="ECO:0000256" key="5">
    <source>
        <dbReference type="ARBA" id="ARBA00022741"/>
    </source>
</evidence>
<evidence type="ECO:0000256" key="1">
    <source>
        <dbReference type="ARBA" id="ARBA00005153"/>
    </source>
</evidence>
<dbReference type="NCBIfam" id="NF000848">
    <property type="entry name" value="PRK00074.1"/>
    <property type="match status" value="1"/>
</dbReference>
<dbReference type="InterPro" id="IPR017926">
    <property type="entry name" value="GATASE"/>
</dbReference>
<keyword evidence="7 10" id="KW-0658">Purine biosynthesis</keyword>
<evidence type="ECO:0000256" key="6">
    <source>
        <dbReference type="ARBA" id="ARBA00022749"/>
    </source>
</evidence>
<evidence type="ECO:0000256" key="9">
    <source>
        <dbReference type="ARBA" id="ARBA00031356"/>
    </source>
</evidence>
<dbReference type="PROSITE" id="PS51553">
    <property type="entry name" value="GMPS_ATP_PPASE"/>
    <property type="match status" value="1"/>
</dbReference>
<dbReference type="GO" id="GO:0003921">
    <property type="term" value="F:GMP synthase activity"/>
    <property type="evidence" value="ECO:0007669"/>
    <property type="project" value="InterPro"/>
</dbReference>
<dbReference type="InterPro" id="IPR029062">
    <property type="entry name" value="Class_I_gatase-like"/>
</dbReference>
<keyword evidence="6 10" id="KW-0332">GMP biosynthesis</keyword>
<dbReference type="Pfam" id="PF00117">
    <property type="entry name" value="GATase"/>
    <property type="match status" value="1"/>
</dbReference>
<accession>A0A9P8TWZ0</accession>
<dbReference type="GO" id="GO:0005829">
    <property type="term" value="C:cytosol"/>
    <property type="evidence" value="ECO:0007669"/>
    <property type="project" value="TreeGrafter"/>
</dbReference>
<evidence type="ECO:0000259" key="11">
    <source>
        <dbReference type="PROSITE" id="PS51553"/>
    </source>
</evidence>
<dbReference type="FunFam" id="3.30.300.10:FF:000002">
    <property type="entry name" value="GMP synthase [glutamine-hydrolyzing]"/>
    <property type="match status" value="1"/>
</dbReference>
<keyword evidence="13" id="KW-1185">Reference proteome</keyword>
<evidence type="ECO:0000256" key="3">
    <source>
        <dbReference type="ARBA" id="ARBA00021562"/>
    </source>
</evidence>
<dbReference type="PANTHER" id="PTHR11922:SF2">
    <property type="entry name" value="GMP SYNTHASE [GLUTAMINE-HYDROLYZING]"/>
    <property type="match status" value="1"/>
</dbReference>
<keyword evidence="4" id="KW-0436">Ligase</keyword>
<sequence>MAPDVETETPHNSFDTILVLDFGSQTSHLILRRLRALGVFAELLPCTTKVTDLAWKPKGIIFSGDVDPAVFDLGVPILYGCQELAWQIDSKNVARGEAREYGHADLDIVKVNSHVDRLFAGLGNGIPVFMSHFDKLVSLPTTPRGTEILRNFGVDICGAEPNWKMGDFVQLEIARIRRLVGDRALVLGACSGGVDSTVGATLMREAIGDRFKAILIDNGCMRLNECEEVKKTLGKHLGINLTVVDAGELFLSRLAGVSEPEKKRKIIGSTFIDLFEKEAIRIEKEAENTPNSGKVEWFLQGTLYPDVIESLSFRGPSATIKTHHNTGGLPERMMNGQGLRLIEPLRLLFKDEVRAIGRQLGIHESLVNRHPFPGPGIAIRILGDVTKERVEIARKADHIFISMIKEAGLYDQISQAYAGLDTSRSVGVFGDQRVWGYIVILRAVRTKDFMSAEVFNFDHSFLANVSRTICNEVEGVSRVVYDLTSKPPGTIELE</sequence>
<dbReference type="AlphaFoldDB" id="A0A9P8TWZ0"/>
<evidence type="ECO:0000256" key="7">
    <source>
        <dbReference type="ARBA" id="ARBA00022755"/>
    </source>
</evidence>
<evidence type="ECO:0000256" key="8">
    <source>
        <dbReference type="ARBA" id="ARBA00022840"/>
    </source>
</evidence>
<dbReference type="PANTHER" id="PTHR11922">
    <property type="entry name" value="GMP SYNTHASE-RELATED"/>
    <property type="match status" value="1"/>
</dbReference>
<dbReference type="InterPro" id="IPR014729">
    <property type="entry name" value="Rossmann-like_a/b/a_fold"/>
</dbReference>
<dbReference type="NCBIfam" id="TIGR00884">
    <property type="entry name" value="guaA_Cterm"/>
    <property type="match status" value="1"/>
</dbReference>
<dbReference type="InterPro" id="IPR001674">
    <property type="entry name" value="GMP_synth_C"/>
</dbReference>
<evidence type="ECO:0000313" key="12">
    <source>
        <dbReference type="EMBL" id="KAH6606774.1"/>
    </source>
</evidence>
<evidence type="ECO:0000313" key="13">
    <source>
        <dbReference type="Proteomes" id="UP000827724"/>
    </source>
</evidence>
<dbReference type="EMBL" id="JAIWOZ010000004">
    <property type="protein sequence ID" value="KAH6606774.1"/>
    <property type="molecule type" value="Genomic_DNA"/>
</dbReference>
<dbReference type="Gene3D" id="3.30.300.10">
    <property type="match status" value="1"/>
</dbReference>
<feature type="domain" description="GMPS ATP-PPase" evidence="11">
    <location>
        <begin position="163"/>
        <end position="369"/>
    </location>
</feature>
<comment type="caution">
    <text evidence="12">The sequence shown here is derived from an EMBL/GenBank/DDBJ whole genome shotgun (WGS) entry which is preliminary data.</text>
</comment>
<protein>
    <recommendedName>
        <fullName evidence="3">GMP synthase [glutamine-hydrolyzing]</fullName>
        <ecNumber evidence="2">6.3.5.2</ecNumber>
    </recommendedName>
    <alternativeName>
        <fullName evidence="9">Glutamine amidotransferase</fullName>
    </alternativeName>
</protein>
<evidence type="ECO:0000256" key="2">
    <source>
        <dbReference type="ARBA" id="ARBA00012746"/>
    </source>
</evidence>
<dbReference type="SUPFAM" id="SSF52402">
    <property type="entry name" value="Adenine nucleotide alpha hydrolases-like"/>
    <property type="match status" value="1"/>
</dbReference>
<dbReference type="OrthoDB" id="1724632at2759"/>
<evidence type="ECO:0000256" key="4">
    <source>
        <dbReference type="ARBA" id="ARBA00022598"/>
    </source>
</evidence>
<dbReference type="SUPFAM" id="SSF54810">
    <property type="entry name" value="GMP synthetase C-terminal dimerisation domain"/>
    <property type="match status" value="1"/>
</dbReference>
<dbReference type="GO" id="GO:0005524">
    <property type="term" value="F:ATP binding"/>
    <property type="evidence" value="ECO:0007669"/>
    <property type="project" value="UniProtKB-UniRule"/>
</dbReference>
<dbReference type="SUPFAM" id="SSF52317">
    <property type="entry name" value="Class I glutamine amidotransferase-like"/>
    <property type="match status" value="1"/>
</dbReference>
<comment type="pathway">
    <text evidence="1">Purine metabolism; GMP biosynthesis; GMP from XMP (L-Gln route): step 1/1.</text>
</comment>
<proteinExistence type="predicted"/>
<organism evidence="12 13">
    <name type="scientific">Trichoderma cornu-damae</name>
    <dbReference type="NCBI Taxonomy" id="654480"/>
    <lineage>
        <taxon>Eukaryota</taxon>
        <taxon>Fungi</taxon>
        <taxon>Dikarya</taxon>
        <taxon>Ascomycota</taxon>
        <taxon>Pezizomycotina</taxon>
        <taxon>Sordariomycetes</taxon>
        <taxon>Hypocreomycetidae</taxon>
        <taxon>Hypocreales</taxon>
        <taxon>Hypocreaceae</taxon>
        <taxon>Trichoderma</taxon>
    </lineage>
</organism>
<keyword evidence="5 10" id="KW-0547">Nucleotide-binding</keyword>
<dbReference type="Pfam" id="PF00958">
    <property type="entry name" value="GMP_synt_C"/>
    <property type="match status" value="1"/>
</dbReference>
<dbReference type="InterPro" id="IPR025777">
    <property type="entry name" value="GMPS_ATP_PPase_dom"/>
</dbReference>
<dbReference type="Proteomes" id="UP000827724">
    <property type="component" value="Unassembled WGS sequence"/>
</dbReference>
<keyword evidence="8 10" id="KW-0067">ATP-binding</keyword>
<dbReference type="EC" id="6.3.5.2" evidence="2"/>
<name>A0A9P8TWZ0_9HYPO</name>
<dbReference type="PROSITE" id="PS51273">
    <property type="entry name" value="GATASE_TYPE_1"/>
    <property type="match status" value="1"/>
</dbReference>
<gene>
    <name evidence="12" type="ORF">Trco_005927</name>
</gene>
<reference evidence="12" key="1">
    <citation type="submission" date="2021-08" db="EMBL/GenBank/DDBJ databases">
        <title>Chromosome-Level Trichoderma cornu-damae using Hi-C Data.</title>
        <authorList>
            <person name="Kim C.S."/>
        </authorList>
    </citation>
    <scope>NUCLEOTIDE SEQUENCE</scope>
    <source>
        <strain evidence="12">KA19-0412C</strain>
    </source>
</reference>
<dbReference type="Gene3D" id="3.40.50.620">
    <property type="entry name" value="HUPs"/>
    <property type="match status" value="1"/>
</dbReference>
<dbReference type="Gene3D" id="3.40.50.880">
    <property type="match status" value="1"/>
</dbReference>
<dbReference type="CDD" id="cd01997">
    <property type="entry name" value="GMP_synthase_C"/>
    <property type="match status" value="1"/>
</dbReference>
<feature type="binding site" evidence="10">
    <location>
        <begin position="191"/>
        <end position="197"/>
    </location>
    <ligand>
        <name>ATP</name>
        <dbReference type="ChEBI" id="CHEBI:30616"/>
    </ligand>
</feature>